<comment type="caution">
    <text evidence="2">The sequence shown here is derived from an EMBL/GenBank/DDBJ whole genome shotgun (WGS) entry which is preliminary data.</text>
</comment>
<dbReference type="AlphaFoldDB" id="A0A919G023"/>
<evidence type="ECO:0000313" key="3">
    <source>
        <dbReference type="Proteomes" id="UP000603708"/>
    </source>
</evidence>
<reference evidence="2" key="2">
    <citation type="submission" date="2020-09" db="EMBL/GenBank/DDBJ databases">
        <authorList>
            <person name="Sun Q."/>
            <person name="Ohkuma M."/>
        </authorList>
    </citation>
    <scope>NUCLEOTIDE SEQUENCE</scope>
    <source>
        <strain evidence="2">JCM 5069</strain>
    </source>
</reference>
<evidence type="ECO:0008006" key="4">
    <source>
        <dbReference type="Google" id="ProtNLM"/>
    </source>
</evidence>
<feature type="compositionally biased region" description="Low complexity" evidence="1">
    <location>
        <begin position="84"/>
        <end position="114"/>
    </location>
</feature>
<reference evidence="2" key="1">
    <citation type="journal article" date="2014" name="Int. J. Syst. Evol. Microbiol.">
        <title>Complete genome sequence of Corynebacterium casei LMG S-19264T (=DSM 44701T), isolated from a smear-ripened cheese.</title>
        <authorList>
            <consortium name="US DOE Joint Genome Institute (JGI-PGF)"/>
            <person name="Walter F."/>
            <person name="Albersmeier A."/>
            <person name="Kalinowski J."/>
            <person name="Ruckert C."/>
        </authorList>
    </citation>
    <scope>NUCLEOTIDE SEQUENCE</scope>
    <source>
        <strain evidence="2">JCM 5069</strain>
    </source>
</reference>
<sequence length="153" mass="16211">MFRRTFWFTAGAAAGVWATTKVNRKLRKLTPDSLAAQAAHRALDAGHRLKDFALDVRAGMAQREAELGEALGLPGPDRGSTRVPAAPALPSARRRPALGPAGKAAPAQAAPAQERAPDGGTARPLDHPPHDSSSGYAARTEHTAYSHDRNEDH</sequence>
<evidence type="ECO:0000256" key="1">
    <source>
        <dbReference type="SAM" id="MobiDB-lite"/>
    </source>
</evidence>
<dbReference type="InterPro" id="IPR046165">
    <property type="entry name" value="DUF6167"/>
</dbReference>
<gene>
    <name evidence="2" type="ORF">GCM10018793_19890</name>
</gene>
<name>A0A919G023_9ACTN</name>
<dbReference type="EMBL" id="BNCD01000004">
    <property type="protein sequence ID" value="GHH75707.1"/>
    <property type="molecule type" value="Genomic_DNA"/>
</dbReference>
<keyword evidence="3" id="KW-1185">Reference proteome</keyword>
<dbReference type="Pfam" id="PF19664">
    <property type="entry name" value="DUF6167"/>
    <property type="match status" value="1"/>
</dbReference>
<evidence type="ECO:0000313" key="2">
    <source>
        <dbReference type="EMBL" id="GHH75707.1"/>
    </source>
</evidence>
<dbReference type="RefSeq" id="WP_229924496.1">
    <property type="nucleotide sequence ID" value="NZ_BNCD01000004.1"/>
</dbReference>
<accession>A0A919G023</accession>
<organism evidence="2 3">
    <name type="scientific">Streptomyces sulfonofaciens</name>
    <dbReference type="NCBI Taxonomy" id="68272"/>
    <lineage>
        <taxon>Bacteria</taxon>
        <taxon>Bacillati</taxon>
        <taxon>Actinomycetota</taxon>
        <taxon>Actinomycetes</taxon>
        <taxon>Kitasatosporales</taxon>
        <taxon>Streptomycetaceae</taxon>
        <taxon>Streptomyces</taxon>
    </lineage>
</organism>
<feature type="region of interest" description="Disordered" evidence="1">
    <location>
        <begin position="67"/>
        <end position="153"/>
    </location>
</feature>
<protein>
    <recommendedName>
        <fullName evidence="4">Secreted protein</fullName>
    </recommendedName>
</protein>
<dbReference type="Proteomes" id="UP000603708">
    <property type="component" value="Unassembled WGS sequence"/>
</dbReference>
<proteinExistence type="predicted"/>
<feature type="compositionally biased region" description="Basic and acidic residues" evidence="1">
    <location>
        <begin position="139"/>
        <end position="153"/>
    </location>
</feature>